<accession>A0A9W9HFF0</accession>
<dbReference type="AlphaFoldDB" id="A0A9W9HFF0"/>
<feature type="compositionally biased region" description="Polar residues" evidence="1">
    <location>
        <begin position="231"/>
        <end position="245"/>
    </location>
</feature>
<protein>
    <submittedName>
        <fullName evidence="2">Uncharacterized protein</fullName>
    </submittedName>
</protein>
<dbReference type="RefSeq" id="XP_056526068.1">
    <property type="nucleotide sequence ID" value="XM_056660902.1"/>
</dbReference>
<dbReference type="GeneID" id="81400072"/>
<feature type="region of interest" description="Disordered" evidence="1">
    <location>
        <begin position="225"/>
        <end position="245"/>
    </location>
</feature>
<dbReference type="EMBL" id="JAPQKL010000001">
    <property type="protein sequence ID" value="KAJ5145594.1"/>
    <property type="molecule type" value="Genomic_DNA"/>
</dbReference>
<name>A0A9W9HFF0_9EURO</name>
<organism evidence="2 3">
    <name type="scientific">Penicillium bovifimosum</name>
    <dbReference type="NCBI Taxonomy" id="126998"/>
    <lineage>
        <taxon>Eukaryota</taxon>
        <taxon>Fungi</taxon>
        <taxon>Dikarya</taxon>
        <taxon>Ascomycota</taxon>
        <taxon>Pezizomycotina</taxon>
        <taxon>Eurotiomycetes</taxon>
        <taxon>Eurotiomycetidae</taxon>
        <taxon>Eurotiales</taxon>
        <taxon>Aspergillaceae</taxon>
        <taxon>Penicillium</taxon>
    </lineage>
</organism>
<reference evidence="2" key="1">
    <citation type="submission" date="2022-11" db="EMBL/GenBank/DDBJ databases">
        <authorList>
            <person name="Petersen C."/>
        </authorList>
    </citation>
    <scope>NUCLEOTIDE SEQUENCE</scope>
    <source>
        <strain evidence="2">IBT 22155</strain>
    </source>
</reference>
<evidence type="ECO:0000313" key="2">
    <source>
        <dbReference type="EMBL" id="KAJ5145594.1"/>
    </source>
</evidence>
<keyword evidence="3" id="KW-1185">Reference proteome</keyword>
<evidence type="ECO:0000256" key="1">
    <source>
        <dbReference type="SAM" id="MobiDB-lite"/>
    </source>
</evidence>
<sequence length="245" mass="26722">MNQSTRHPQLDQPHDNPVTLIVTLSGSAQGPFITATKRSKATPRCEARGSLRLPGIVDPGNKYWRNLGINEQGAKEEVVAWIREIHDRVQAEFAAKKVHPDHLLRNPRAQKLLKKQMGDALGGLPVLASQRPREEAVSRLYDLYRALQCAFPMEWGLSAKKPRASRAARARAPALAAPTLSATAPATTTVNPEVTLNPAQATGSQARQIRELRADVVALQGQVAQLQAQGRQTGAVPNSDRQPRP</sequence>
<proteinExistence type="predicted"/>
<gene>
    <name evidence="2" type="ORF">N7515_000158</name>
</gene>
<reference evidence="2" key="2">
    <citation type="journal article" date="2023" name="IMA Fungus">
        <title>Comparative genomic study of the Penicillium genus elucidates a diverse pangenome and 15 lateral gene transfer events.</title>
        <authorList>
            <person name="Petersen C."/>
            <person name="Sorensen T."/>
            <person name="Nielsen M.R."/>
            <person name="Sondergaard T.E."/>
            <person name="Sorensen J.L."/>
            <person name="Fitzpatrick D.A."/>
            <person name="Frisvad J.C."/>
            <person name="Nielsen K.L."/>
        </authorList>
    </citation>
    <scope>NUCLEOTIDE SEQUENCE</scope>
    <source>
        <strain evidence="2">IBT 22155</strain>
    </source>
</reference>
<comment type="caution">
    <text evidence="2">The sequence shown here is derived from an EMBL/GenBank/DDBJ whole genome shotgun (WGS) entry which is preliminary data.</text>
</comment>
<dbReference type="Proteomes" id="UP001149079">
    <property type="component" value="Unassembled WGS sequence"/>
</dbReference>
<evidence type="ECO:0000313" key="3">
    <source>
        <dbReference type="Proteomes" id="UP001149079"/>
    </source>
</evidence>